<reference evidence="2 3" key="1">
    <citation type="submission" date="2024-06" db="EMBL/GenBank/DDBJ databases">
        <title>Genomic Encyclopedia of Type Strains, Phase IV (KMG-IV): sequencing the most valuable type-strain genomes for metagenomic binning, comparative biology and taxonomic classification.</title>
        <authorList>
            <person name="Goeker M."/>
        </authorList>
    </citation>
    <scope>NUCLEOTIDE SEQUENCE [LARGE SCALE GENOMIC DNA]</scope>
    <source>
        <strain evidence="2 3">DSM 29388</strain>
    </source>
</reference>
<dbReference type="RefSeq" id="WP_354509316.1">
    <property type="nucleotide sequence ID" value="NZ_JBEPMO010000010.1"/>
</dbReference>
<evidence type="ECO:0000313" key="3">
    <source>
        <dbReference type="Proteomes" id="UP001549146"/>
    </source>
</evidence>
<gene>
    <name evidence="2" type="ORF">ABID46_001848</name>
</gene>
<sequence length="221" mass="24451">MKKIFIIYTCIFSQFLLAQVGIGTDNPQATLDINGNLKIHENGKLYLENPGLYNNQSSSSLMIVKDLSDNTLKKFNPESMPFSSVSFTTYFFDNVDESGLLSYDTKINADRFHVCIGGYRVLKHDGDTSISLSGTTGSDNSTINYLPLYNSRAYVNPATNTWILTFRPNSGRVFESNIDLYLNVSIYFKNFLTKTNSPIVVNMNANTSGEGSAPSPDGAMP</sequence>
<dbReference type="EMBL" id="JBEPMO010000010">
    <property type="protein sequence ID" value="MET3732259.1"/>
    <property type="molecule type" value="Genomic_DNA"/>
</dbReference>
<proteinExistence type="predicted"/>
<keyword evidence="1" id="KW-0732">Signal</keyword>
<comment type="caution">
    <text evidence="2">The sequence shown here is derived from an EMBL/GenBank/DDBJ whole genome shotgun (WGS) entry which is preliminary data.</text>
</comment>
<name>A0ABV2LUN9_9FLAO</name>
<evidence type="ECO:0000256" key="1">
    <source>
        <dbReference type="SAM" id="SignalP"/>
    </source>
</evidence>
<feature type="chain" id="PRO_5045335437" description="DUF4397 domain-containing protein" evidence="1">
    <location>
        <begin position="19"/>
        <end position="221"/>
    </location>
</feature>
<organism evidence="2 3">
    <name type="scientific">Moheibacter stercoris</name>
    <dbReference type="NCBI Taxonomy" id="1628251"/>
    <lineage>
        <taxon>Bacteria</taxon>
        <taxon>Pseudomonadati</taxon>
        <taxon>Bacteroidota</taxon>
        <taxon>Flavobacteriia</taxon>
        <taxon>Flavobacteriales</taxon>
        <taxon>Weeksellaceae</taxon>
        <taxon>Moheibacter</taxon>
    </lineage>
</organism>
<keyword evidence="3" id="KW-1185">Reference proteome</keyword>
<evidence type="ECO:0000313" key="2">
    <source>
        <dbReference type="EMBL" id="MET3732259.1"/>
    </source>
</evidence>
<feature type="signal peptide" evidence="1">
    <location>
        <begin position="1"/>
        <end position="18"/>
    </location>
</feature>
<accession>A0ABV2LUN9</accession>
<dbReference type="Proteomes" id="UP001549146">
    <property type="component" value="Unassembled WGS sequence"/>
</dbReference>
<protein>
    <recommendedName>
        <fullName evidence="4">DUF4397 domain-containing protein</fullName>
    </recommendedName>
</protein>
<evidence type="ECO:0008006" key="4">
    <source>
        <dbReference type="Google" id="ProtNLM"/>
    </source>
</evidence>